<dbReference type="Proteomes" id="UP000036313">
    <property type="component" value="Unassembled WGS sequence"/>
</dbReference>
<dbReference type="EMBL" id="JYNU01000006">
    <property type="protein sequence ID" value="KMO79907.1"/>
    <property type="molecule type" value="Genomic_DNA"/>
</dbReference>
<evidence type="ECO:0008006" key="3">
    <source>
        <dbReference type="Google" id="ProtNLM"/>
    </source>
</evidence>
<evidence type="ECO:0000313" key="1">
    <source>
        <dbReference type="EMBL" id="KMO79907.1"/>
    </source>
</evidence>
<accession>A0A0J6WDT0</accession>
<protein>
    <recommendedName>
        <fullName evidence="3">Calpastatin</fullName>
    </recommendedName>
</protein>
<dbReference type="Pfam" id="PF08837">
    <property type="entry name" value="DUF1810"/>
    <property type="match status" value="1"/>
</dbReference>
<sequence length="143" mass="15775">MTTPESDTFDLARFTDAQAAVYDTVLAELRAGRKRTHWIWFVFPQMRGLGHSATAYRFGLTSLEEAAAYLDHPVLGPRLHKCVAALLAHRGRAARDILGYPDDLKVRSSMTLFARAGGGSVFTEVLDAFYGGEEDAATLELLR</sequence>
<dbReference type="PIRSF" id="PIRSF008546">
    <property type="entry name" value="UCP008546"/>
    <property type="match status" value="1"/>
</dbReference>
<dbReference type="InterPro" id="IPR014937">
    <property type="entry name" value="DUF1810"/>
</dbReference>
<organism evidence="1 2">
    <name type="scientific">Mycolicibacterium obuense</name>
    <dbReference type="NCBI Taxonomy" id="1807"/>
    <lineage>
        <taxon>Bacteria</taxon>
        <taxon>Bacillati</taxon>
        <taxon>Actinomycetota</taxon>
        <taxon>Actinomycetes</taxon>
        <taxon>Mycobacteriales</taxon>
        <taxon>Mycobacteriaceae</taxon>
        <taxon>Mycolicibacterium</taxon>
    </lineage>
</organism>
<proteinExistence type="predicted"/>
<dbReference type="Gene3D" id="1.25.40.380">
    <property type="entry name" value="Protein of unknown function DUF1810"/>
    <property type="match status" value="1"/>
</dbReference>
<name>A0A0J6WDT0_9MYCO</name>
<evidence type="ECO:0000313" key="2">
    <source>
        <dbReference type="Proteomes" id="UP000036313"/>
    </source>
</evidence>
<dbReference type="RefSeq" id="WP_048422368.1">
    <property type="nucleotide sequence ID" value="NZ_JYNU01000006.1"/>
</dbReference>
<dbReference type="AlphaFoldDB" id="A0A0J6WDT0"/>
<dbReference type="PATRIC" id="fig|1807.14.peg.1048"/>
<comment type="caution">
    <text evidence="1">The sequence shown here is derived from an EMBL/GenBank/DDBJ whole genome shotgun (WGS) entry which is preliminary data.</text>
</comment>
<gene>
    <name evidence="1" type="ORF">MOBUDSM44075_01040</name>
</gene>
<dbReference type="SUPFAM" id="SSF140736">
    <property type="entry name" value="Rv1873-like"/>
    <property type="match status" value="1"/>
</dbReference>
<dbReference type="InterPro" id="IPR036287">
    <property type="entry name" value="Rv1873-like_sf"/>
</dbReference>
<reference evidence="1 2" key="1">
    <citation type="journal article" date="2015" name="Genome Biol. Evol.">
        <title>Characterization of Three Mycobacterium spp. with Potential Use in Bioremediation by Genome Sequencing and Comparative Genomics.</title>
        <authorList>
            <person name="Das S."/>
            <person name="Pettersson B.M."/>
            <person name="Behra P.R."/>
            <person name="Ramesh M."/>
            <person name="Dasgupta S."/>
            <person name="Bhattacharya A."/>
            <person name="Kirsebom L.A."/>
        </authorList>
    </citation>
    <scope>NUCLEOTIDE SEQUENCE [LARGE SCALE GENOMIC DNA]</scope>
    <source>
        <strain evidence="1 2">DSM 44075</strain>
    </source>
</reference>